<dbReference type="InterPro" id="IPR036388">
    <property type="entry name" value="WH-like_DNA-bd_sf"/>
</dbReference>
<dbReference type="RefSeq" id="WP_098154005.1">
    <property type="nucleotide sequence ID" value="NZ_CADEQK010000031.1"/>
</dbReference>
<dbReference type="PANTHER" id="PTHR24567:SF75">
    <property type="entry name" value="FUMARATE AND NITRATE REDUCTION REGULATORY PROTEIN"/>
    <property type="match status" value="1"/>
</dbReference>
<proteinExistence type="predicted"/>
<dbReference type="PROSITE" id="PS50042">
    <property type="entry name" value="CNMP_BINDING_3"/>
    <property type="match status" value="1"/>
</dbReference>
<dbReference type="InterPro" id="IPR000595">
    <property type="entry name" value="cNMP-bd_dom"/>
</dbReference>
<keyword evidence="2" id="KW-0238">DNA-binding</keyword>
<dbReference type="Gene3D" id="2.60.120.10">
    <property type="entry name" value="Jelly Rolls"/>
    <property type="match status" value="1"/>
</dbReference>
<accession>A0A2A7S4N2</accession>
<dbReference type="PANTHER" id="PTHR24567">
    <property type="entry name" value="CRP FAMILY TRANSCRIPTIONAL REGULATORY PROTEIN"/>
    <property type="match status" value="1"/>
</dbReference>
<dbReference type="FunFam" id="1.10.10.10:FF:000028">
    <property type="entry name" value="Fumarate/nitrate reduction transcriptional regulator Fnr"/>
    <property type="match status" value="1"/>
</dbReference>
<dbReference type="EMBL" id="PDDY01000004">
    <property type="protein sequence ID" value="PEH38379.1"/>
    <property type="molecule type" value="Genomic_DNA"/>
</dbReference>
<protein>
    <submittedName>
        <fullName evidence="6">Crp/Fnr family transcriptional regulator</fullName>
    </submittedName>
</protein>
<keyword evidence="3" id="KW-0804">Transcription</keyword>
<dbReference type="CDD" id="cd00038">
    <property type="entry name" value="CAP_ED"/>
    <property type="match status" value="1"/>
</dbReference>
<reference evidence="7" key="1">
    <citation type="submission" date="2017-09" db="EMBL/GenBank/DDBJ databases">
        <title>FDA dAtabase for Regulatory Grade micrObial Sequences (FDA-ARGOS): Supporting development and validation of Infectious Disease Dx tests.</title>
        <authorList>
            <person name="Minogue T."/>
            <person name="Wolcott M."/>
            <person name="Wasieloski L."/>
            <person name="Aguilar W."/>
            <person name="Moore D."/>
            <person name="Tallon L."/>
            <person name="Sadzewicz L."/>
            <person name="Ott S."/>
            <person name="Zhao X."/>
            <person name="Nagaraj S."/>
            <person name="Vavikolanu K."/>
            <person name="Aluvathingal J."/>
            <person name="Nadendla S."/>
            <person name="Sichtig H."/>
        </authorList>
    </citation>
    <scope>NUCLEOTIDE SEQUENCE [LARGE SCALE GENOMIC DNA]</scope>
    <source>
        <strain evidence="7">FDAARGOS_390</strain>
    </source>
</reference>
<dbReference type="InterPro" id="IPR012318">
    <property type="entry name" value="HTH_CRP"/>
</dbReference>
<dbReference type="NCBIfam" id="NF008365">
    <property type="entry name" value="PRK11161.1"/>
    <property type="match status" value="1"/>
</dbReference>
<evidence type="ECO:0000313" key="7">
    <source>
        <dbReference type="Proteomes" id="UP000220629"/>
    </source>
</evidence>
<dbReference type="PRINTS" id="PR00034">
    <property type="entry name" value="HTHCRP"/>
</dbReference>
<dbReference type="Pfam" id="PF13545">
    <property type="entry name" value="HTH_Crp_2"/>
    <property type="match status" value="1"/>
</dbReference>
<evidence type="ECO:0000259" key="4">
    <source>
        <dbReference type="PROSITE" id="PS50042"/>
    </source>
</evidence>
<sequence>MMSDRVETSAHAYAAAPILPAVQSRHEFPKRGEARCSACALRPVCMPPRLTPHELERLDSLVCTTRLVRRGKTLYRAGDPFRSIYAVRTGSFKTLVTHRDGHEQIIGFQIIGETLGLDGIHAGQQNCDAVALEDSTVCIIPFDRLDQICHEVRTLQQHVYHMLSGEIVRESSLMLLLGTMTAEQRVAAFLLNLSERFSARGYSSAEFHLRMSRDEIGSYLGLKLETVSRMFSRFQRAGIVAANGKQVHIVDSDRLREI</sequence>
<comment type="caution">
    <text evidence="6">The sequence shown here is derived from an EMBL/GenBank/DDBJ whole genome shotgun (WGS) entry which is preliminary data.</text>
</comment>
<evidence type="ECO:0000256" key="3">
    <source>
        <dbReference type="ARBA" id="ARBA00023163"/>
    </source>
</evidence>
<dbReference type="InterPro" id="IPR014710">
    <property type="entry name" value="RmlC-like_jellyroll"/>
</dbReference>
<dbReference type="AlphaFoldDB" id="A0A2A7S4N2"/>
<dbReference type="SUPFAM" id="SSF46785">
    <property type="entry name" value="Winged helix' DNA-binding domain"/>
    <property type="match status" value="1"/>
</dbReference>
<organism evidence="6 7">
    <name type="scientific">Burkholderia gladioli</name>
    <name type="common">Pseudomonas marginata</name>
    <name type="synonym">Phytomonas marginata</name>
    <dbReference type="NCBI Taxonomy" id="28095"/>
    <lineage>
        <taxon>Bacteria</taxon>
        <taxon>Pseudomonadati</taxon>
        <taxon>Pseudomonadota</taxon>
        <taxon>Betaproteobacteria</taxon>
        <taxon>Burkholderiales</taxon>
        <taxon>Burkholderiaceae</taxon>
        <taxon>Burkholderia</taxon>
    </lineage>
</organism>
<dbReference type="Proteomes" id="UP000220629">
    <property type="component" value="Unassembled WGS sequence"/>
</dbReference>
<dbReference type="Pfam" id="PF00027">
    <property type="entry name" value="cNMP_binding"/>
    <property type="match status" value="1"/>
</dbReference>
<dbReference type="SUPFAM" id="SSF51206">
    <property type="entry name" value="cAMP-binding domain-like"/>
    <property type="match status" value="1"/>
</dbReference>
<dbReference type="GO" id="GO:0005829">
    <property type="term" value="C:cytosol"/>
    <property type="evidence" value="ECO:0007669"/>
    <property type="project" value="TreeGrafter"/>
</dbReference>
<dbReference type="InterPro" id="IPR050397">
    <property type="entry name" value="Env_Response_Regulators"/>
</dbReference>
<dbReference type="InterPro" id="IPR018490">
    <property type="entry name" value="cNMP-bd_dom_sf"/>
</dbReference>
<evidence type="ECO:0000259" key="5">
    <source>
        <dbReference type="PROSITE" id="PS51063"/>
    </source>
</evidence>
<dbReference type="PROSITE" id="PS51063">
    <property type="entry name" value="HTH_CRP_2"/>
    <property type="match status" value="1"/>
</dbReference>
<dbReference type="Gene3D" id="1.10.10.10">
    <property type="entry name" value="Winged helix-like DNA-binding domain superfamily/Winged helix DNA-binding domain"/>
    <property type="match status" value="1"/>
</dbReference>
<gene>
    <name evidence="6" type="ORF">CRM94_28700</name>
</gene>
<name>A0A2A7S4N2_BURGA</name>
<keyword evidence="1" id="KW-0805">Transcription regulation</keyword>
<dbReference type="GO" id="GO:0003700">
    <property type="term" value="F:DNA-binding transcription factor activity"/>
    <property type="evidence" value="ECO:0007669"/>
    <property type="project" value="TreeGrafter"/>
</dbReference>
<evidence type="ECO:0000313" key="6">
    <source>
        <dbReference type="EMBL" id="PEH38379.1"/>
    </source>
</evidence>
<dbReference type="SMART" id="SM00100">
    <property type="entry name" value="cNMP"/>
    <property type="match status" value="1"/>
</dbReference>
<evidence type="ECO:0000256" key="1">
    <source>
        <dbReference type="ARBA" id="ARBA00023015"/>
    </source>
</evidence>
<dbReference type="InterPro" id="IPR036390">
    <property type="entry name" value="WH_DNA-bd_sf"/>
</dbReference>
<evidence type="ECO:0000256" key="2">
    <source>
        <dbReference type="ARBA" id="ARBA00023125"/>
    </source>
</evidence>
<feature type="domain" description="Cyclic nucleotide-binding" evidence="4">
    <location>
        <begin position="46"/>
        <end position="116"/>
    </location>
</feature>
<dbReference type="GO" id="GO:0003677">
    <property type="term" value="F:DNA binding"/>
    <property type="evidence" value="ECO:0007669"/>
    <property type="project" value="UniProtKB-KW"/>
</dbReference>
<dbReference type="CDD" id="cd00092">
    <property type="entry name" value="HTH_CRP"/>
    <property type="match status" value="1"/>
</dbReference>
<dbReference type="SMART" id="SM00419">
    <property type="entry name" value="HTH_CRP"/>
    <property type="match status" value="1"/>
</dbReference>
<feature type="domain" description="HTH crp-type" evidence="5">
    <location>
        <begin position="180"/>
        <end position="253"/>
    </location>
</feature>